<accession>A0ABY7PH01</accession>
<keyword evidence="3" id="KW-1185">Reference proteome</keyword>
<proteinExistence type="predicted"/>
<feature type="compositionally biased region" description="Basic and acidic residues" evidence="1">
    <location>
        <begin position="29"/>
        <end position="45"/>
    </location>
</feature>
<name>A0ABY7PH01_9ACTN</name>
<dbReference type="RefSeq" id="WP_270086089.1">
    <property type="nucleotide sequence ID" value="NZ_CP115300.1"/>
</dbReference>
<sequence>MEALDLTAKRLLHLRDAFTAAADRAHATVDQYAQRDDAEGPHPVRDDDEQAHRPQQPGPHRGREAGH</sequence>
<feature type="region of interest" description="Disordered" evidence="1">
    <location>
        <begin position="29"/>
        <end position="67"/>
    </location>
</feature>
<evidence type="ECO:0000313" key="3">
    <source>
        <dbReference type="Proteomes" id="UP001212326"/>
    </source>
</evidence>
<dbReference type="EMBL" id="CP115300">
    <property type="protein sequence ID" value="WBO68867.1"/>
    <property type="molecule type" value="Genomic_DNA"/>
</dbReference>
<reference evidence="2 3" key="1">
    <citation type="submission" date="2022-12" db="EMBL/GenBank/DDBJ databases">
        <authorList>
            <person name="Mo P."/>
        </authorList>
    </citation>
    <scope>NUCLEOTIDE SEQUENCE [LARGE SCALE GENOMIC DNA]</scope>
    <source>
        <strain evidence="2 3">HUAS 2-6</strain>
    </source>
</reference>
<evidence type="ECO:0000313" key="2">
    <source>
        <dbReference type="EMBL" id="WBO68867.1"/>
    </source>
</evidence>
<dbReference type="Proteomes" id="UP001212326">
    <property type="component" value="Chromosome"/>
</dbReference>
<evidence type="ECO:0000256" key="1">
    <source>
        <dbReference type="SAM" id="MobiDB-lite"/>
    </source>
</evidence>
<protein>
    <submittedName>
        <fullName evidence="2">Uncharacterized protein</fullName>
    </submittedName>
</protein>
<gene>
    <name evidence="2" type="ORF">O1G22_41820</name>
</gene>
<organism evidence="2 3">
    <name type="scientific">Streptomyces camelliae</name>
    <dbReference type="NCBI Taxonomy" id="3004093"/>
    <lineage>
        <taxon>Bacteria</taxon>
        <taxon>Bacillati</taxon>
        <taxon>Actinomycetota</taxon>
        <taxon>Actinomycetes</taxon>
        <taxon>Kitasatosporales</taxon>
        <taxon>Streptomycetaceae</taxon>
        <taxon>Streptomyces</taxon>
    </lineage>
</organism>